<evidence type="ECO:0000313" key="9">
    <source>
        <dbReference type="Proteomes" id="UP000632125"/>
    </source>
</evidence>
<dbReference type="Pfam" id="PF00732">
    <property type="entry name" value="GMC_oxred_N"/>
    <property type="match status" value="1"/>
</dbReference>
<name>A0A927H6H1_9BACL</name>
<dbReference type="InterPro" id="IPR036188">
    <property type="entry name" value="FAD/NAD-bd_sf"/>
</dbReference>
<dbReference type="PANTHER" id="PTHR42784">
    <property type="entry name" value="PYRANOSE 2-OXIDASE"/>
    <property type="match status" value="1"/>
</dbReference>
<proteinExistence type="inferred from homology"/>
<feature type="domain" description="Glucose-methanol-choline oxidoreductase C-terminal" evidence="7">
    <location>
        <begin position="345"/>
        <end position="468"/>
    </location>
</feature>
<evidence type="ECO:0000256" key="5">
    <source>
        <dbReference type="ARBA" id="ARBA00023002"/>
    </source>
</evidence>
<reference evidence="8" key="1">
    <citation type="submission" date="2020-09" db="EMBL/GenBank/DDBJ databases">
        <title>A novel bacterium of genus Paenibacillus, isolated from South China Sea.</title>
        <authorList>
            <person name="Huang H."/>
            <person name="Mo K."/>
            <person name="Hu Y."/>
        </authorList>
    </citation>
    <scope>NUCLEOTIDE SEQUENCE</scope>
    <source>
        <strain evidence="8">IB182493</strain>
    </source>
</reference>
<accession>A0A927H6H1</accession>
<evidence type="ECO:0000256" key="3">
    <source>
        <dbReference type="ARBA" id="ARBA00022630"/>
    </source>
</evidence>
<comment type="cofactor">
    <cofactor evidence="1">
        <name>FAD</name>
        <dbReference type="ChEBI" id="CHEBI:57692"/>
    </cofactor>
</comment>
<dbReference type="Proteomes" id="UP000632125">
    <property type="component" value="Unassembled WGS sequence"/>
</dbReference>
<evidence type="ECO:0000259" key="7">
    <source>
        <dbReference type="Pfam" id="PF05199"/>
    </source>
</evidence>
<dbReference type="SUPFAM" id="SSF51905">
    <property type="entry name" value="FAD/NAD(P)-binding domain"/>
    <property type="match status" value="1"/>
</dbReference>
<dbReference type="GO" id="GO:0016614">
    <property type="term" value="F:oxidoreductase activity, acting on CH-OH group of donors"/>
    <property type="evidence" value="ECO:0007669"/>
    <property type="project" value="InterPro"/>
</dbReference>
<dbReference type="AlphaFoldDB" id="A0A927H6H1"/>
<dbReference type="PANTHER" id="PTHR42784:SF1">
    <property type="entry name" value="PYRANOSE 2-OXIDASE"/>
    <property type="match status" value="1"/>
</dbReference>
<gene>
    <name evidence="8" type="ORF">IDH41_15395</name>
</gene>
<evidence type="ECO:0000256" key="2">
    <source>
        <dbReference type="ARBA" id="ARBA00010790"/>
    </source>
</evidence>
<comment type="similarity">
    <text evidence="2">Belongs to the GMC oxidoreductase family.</text>
</comment>
<dbReference type="InterPro" id="IPR051473">
    <property type="entry name" value="P2Ox-like"/>
</dbReference>
<sequence>MRNDSASRTAQWLPLASLEDMADKEYDVLVVGTGAGGGAMLWRLLERLGGSGKKIGVLERGGLLLPTHVWNIATMSDALADSMFLDAASMPPDFLSPQIYAIGGRTLFWGLAAPRMSLSDLAGWPVPLREMNDYYRLAEKIMAVSAEYTRGSSLEDIVLKRLQGSGYPDAIDAPLAINVEPTKFGVVNSNPFFSSIVWLAEALNAPFDLAVHSRVTEAVTEKGRTVGVCVRTPDGRNAFIKAKNVVLAASTFGSPQILLQSGIEGAAIGRYLTNHSRVMGFGIVRREEFPEVFGPLHIIIPPREDRPYQIQIAGPDGYFKVQKRIQPLQPEWGVAFYGSGRVESRRDNRIELDPADIDEDGVPKLKIRFAYSEKDQAVIDLLLQGVRDAAAAAGIALVAETDRPDAYLLDPGLENHEIGTCRMGVDPQTSATNPYGRIHGVEGLFVADNSVIPTSGTANPTLTTVALALRTADHIVRHRLQA</sequence>
<dbReference type="SUPFAM" id="SSF54373">
    <property type="entry name" value="FAD-linked reductases, C-terminal domain"/>
    <property type="match status" value="1"/>
</dbReference>
<dbReference type="GO" id="GO:0050660">
    <property type="term" value="F:flavin adenine dinucleotide binding"/>
    <property type="evidence" value="ECO:0007669"/>
    <property type="project" value="InterPro"/>
</dbReference>
<dbReference type="InterPro" id="IPR007867">
    <property type="entry name" value="GMC_OxRtase_C"/>
</dbReference>
<keyword evidence="4" id="KW-0274">FAD</keyword>
<dbReference type="RefSeq" id="WP_190862520.1">
    <property type="nucleotide sequence ID" value="NZ_JACXIY010000017.1"/>
</dbReference>
<evidence type="ECO:0000259" key="6">
    <source>
        <dbReference type="Pfam" id="PF00732"/>
    </source>
</evidence>
<organism evidence="8 9">
    <name type="scientific">Paenibacillus arenilitoris</name>
    <dbReference type="NCBI Taxonomy" id="2772299"/>
    <lineage>
        <taxon>Bacteria</taxon>
        <taxon>Bacillati</taxon>
        <taxon>Bacillota</taxon>
        <taxon>Bacilli</taxon>
        <taxon>Bacillales</taxon>
        <taxon>Paenibacillaceae</taxon>
        <taxon>Paenibacillus</taxon>
    </lineage>
</organism>
<protein>
    <submittedName>
        <fullName evidence="8">GMC family oxidoreductase</fullName>
    </submittedName>
</protein>
<evidence type="ECO:0000313" key="8">
    <source>
        <dbReference type="EMBL" id="MBD2869975.1"/>
    </source>
</evidence>
<dbReference type="Pfam" id="PF05199">
    <property type="entry name" value="GMC_oxred_C"/>
    <property type="match status" value="1"/>
</dbReference>
<dbReference type="InterPro" id="IPR000172">
    <property type="entry name" value="GMC_OxRdtase_N"/>
</dbReference>
<keyword evidence="5" id="KW-0560">Oxidoreductase</keyword>
<evidence type="ECO:0000256" key="4">
    <source>
        <dbReference type="ARBA" id="ARBA00022827"/>
    </source>
</evidence>
<feature type="domain" description="Glucose-methanol-choline oxidoreductase N-terminal" evidence="6">
    <location>
        <begin position="102"/>
        <end position="275"/>
    </location>
</feature>
<keyword evidence="9" id="KW-1185">Reference proteome</keyword>
<keyword evidence="3" id="KW-0285">Flavoprotein</keyword>
<dbReference type="Gene3D" id="3.50.50.60">
    <property type="entry name" value="FAD/NAD(P)-binding domain"/>
    <property type="match status" value="2"/>
</dbReference>
<evidence type="ECO:0000256" key="1">
    <source>
        <dbReference type="ARBA" id="ARBA00001974"/>
    </source>
</evidence>
<dbReference type="EMBL" id="JACXIY010000017">
    <property type="protein sequence ID" value="MBD2869975.1"/>
    <property type="molecule type" value="Genomic_DNA"/>
</dbReference>
<comment type="caution">
    <text evidence="8">The sequence shown here is derived from an EMBL/GenBank/DDBJ whole genome shotgun (WGS) entry which is preliminary data.</text>
</comment>